<proteinExistence type="predicted"/>
<dbReference type="Proteomes" id="UP000800038">
    <property type="component" value="Unassembled WGS sequence"/>
</dbReference>
<keyword evidence="2" id="KW-1185">Reference proteome</keyword>
<evidence type="ECO:0000313" key="2">
    <source>
        <dbReference type="Proteomes" id="UP000800038"/>
    </source>
</evidence>
<reference evidence="1" key="1">
    <citation type="journal article" date="2020" name="Stud. Mycol.">
        <title>101 Dothideomycetes genomes: a test case for predicting lifestyles and emergence of pathogens.</title>
        <authorList>
            <person name="Haridas S."/>
            <person name="Albert R."/>
            <person name="Binder M."/>
            <person name="Bloem J."/>
            <person name="Labutti K."/>
            <person name="Salamov A."/>
            <person name="Andreopoulos B."/>
            <person name="Baker S."/>
            <person name="Barry K."/>
            <person name="Bills G."/>
            <person name="Bluhm B."/>
            <person name="Cannon C."/>
            <person name="Castanera R."/>
            <person name="Culley D."/>
            <person name="Daum C."/>
            <person name="Ezra D."/>
            <person name="Gonzalez J."/>
            <person name="Henrissat B."/>
            <person name="Kuo A."/>
            <person name="Liang C."/>
            <person name="Lipzen A."/>
            <person name="Lutzoni F."/>
            <person name="Magnuson J."/>
            <person name="Mondo S."/>
            <person name="Nolan M."/>
            <person name="Ohm R."/>
            <person name="Pangilinan J."/>
            <person name="Park H.-J."/>
            <person name="Ramirez L."/>
            <person name="Alfaro M."/>
            <person name="Sun H."/>
            <person name="Tritt A."/>
            <person name="Yoshinaga Y."/>
            <person name="Zwiers L.-H."/>
            <person name="Turgeon B."/>
            <person name="Goodwin S."/>
            <person name="Spatafora J."/>
            <person name="Crous P."/>
            <person name="Grigoriev I."/>
        </authorList>
    </citation>
    <scope>NUCLEOTIDE SEQUENCE</scope>
    <source>
        <strain evidence="1">CBS 161.51</strain>
    </source>
</reference>
<sequence>MANFTFLALPPHFGRRRLQHQLIPQAVSGSIYFTADPVDGLLFQNPDLYHDLHVFKCVTTVVLNTGSRGEAANYTRMLERERGLEEAYKWMAGLPSKIPDLDAPIRNETTIQLGKHNISASLLPDMPNLQILYLRLPDSTHGGQGYPAYNGESLRKLYYPGIQTITSTDGTNNTYTAQDLNDVIAMILQFRQASNIHVLSYQDELSPDDNDVHSSEHADHIMSARIVMWVIKREKMEVKVQSYASDLMRSLAANINVTSTDYRMKTDAYLKYAAYDANMCHSLEECDDRYKKAKPYLDQYGEVDYVSAFLERAYYVVDQSRLDGR</sequence>
<dbReference type="OrthoDB" id="203440at2759"/>
<evidence type="ECO:0000313" key="1">
    <source>
        <dbReference type="EMBL" id="KAF1942490.1"/>
    </source>
</evidence>
<organism evidence="1 2">
    <name type="scientific">Clathrospora elynae</name>
    <dbReference type="NCBI Taxonomy" id="706981"/>
    <lineage>
        <taxon>Eukaryota</taxon>
        <taxon>Fungi</taxon>
        <taxon>Dikarya</taxon>
        <taxon>Ascomycota</taxon>
        <taxon>Pezizomycotina</taxon>
        <taxon>Dothideomycetes</taxon>
        <taxon>Pleosporomycetidae</taxon>
        <taxon>Pleosporales</taxon>
        <taxon>Diademaceae</taxon>
        <taxon>Clathrospora</taxon>
    </lineage>
</organism>
<protein>
    <submittedName>
        <fullName evidence="1">Uncharacterized protein</fullName>
    </submittedName>
</protein>
<dbReference type="EMBL" id="ML976034">
    <property type="protein sequence ID" value="KAF1942490.1"/>
    <property type="molecule type" value="Genomic_DNA"/>
</dbReference>
<accession>A0A6A5SRS1</accession>
<name>A0A6A5SRS1_9PLEO</name>
<dbReference type="AlphaFoldDB" id="A0A6A5SRS1"/>
<gene>
    <name evidence="1" type="ORF">EJ02DRAFT_433919</name>
</gene>